<dbReference type="PROSITE" id="PS51257">
    <property type="entry name" value="PROKAR_LIPOPROTEIN"/>
    <property type="match status" value="1"/>
</dbReference>
<dbReference type="EMBL" id="JQCL01000080">
    <property type="protein sequence ID" value="KRO08469.1"/>
    <property type="molecule type" value="Genomic_DNA"/>
</dbReference>
<feature type="compositionally biased region" description="Polar residues" evidence="1">
    <location>
        <begin position="28"/>
        <end position="42"/>
    </location>
</feature>
<dbReference type="Proteomes" id="UP000051783">
    <property type="component" value="Unassembled WGS sequence"/>
</dbReference>
<evidence type="ECO:0000313" key="3">
    <source>
        <dbReference type="EMBL" id="KRO08469.1"/>
    </source>
</evidence>
<dbReference type="AlphaFoldDB" id="A0A0R2M3P9"/>
<feature type="region of interest" description="Disordered" evidence="1">
    <location>
        <begin position="28"/>
        <end position="168"/>
    </location>
</feature>
<keyword evidence="2" id="KW-0732">Signal</keyword>
<keyword evidence="4" id="KW-1185">Reference proteome</keyword>
<feature type="signal peptide" evidence="2">
    <location>
        <begin position="1"/>
        <end position="21"/>
    </location>
</feature>
<feature type="chain" id="PRO_5039011333" description="Lipoprotein" evidence="2">
    <location>
        <begin position="22"/>
        <end position="205"/>
    </location>
</feature>
<protein>
    <recommendedName>
        <fullName evidence="5">Lipoprotein</fullName>
    </recommendedName>
</protein>
<dbReference type="PATRIC" id="fig|942150.3.peg.570"/>
<dbReference type="OrthoDB" id="2329937at2"/>
<evidence type="ECO:0000313" key="4">
    <source>
        <dbReference type="Proteomes" id="UP000051783"/>
    </source>
</evidence>
<feature type="compositionally biased region" description="Low complexity" evidence="1">
    <location>
        <begin position="89"/>
        <end position="126"/>
    </location>
</feature>
<name>A0A0R2M3P9_9LACO</name>
<evidence type="ECO:0000256" key="1">
    <source>
        <dbReference type="SAM" id="MobiDB-lite"/>
    </source>
</evidence>
<gene>
    <name evidence="3" type="ORF">IV64_GL000557</name>
</gene>
<dbReference type="RefSeq" id="WP_057707063.1">
    <property type="nucleotide sequence ID" value="NZ_JQCL01000080.1"/>
</dbReference>
<organism evidence="3 4">
    <name type="scientific">Lactiplantibacillus xiangfangensis</name>
    <dbReference type="NCBI Taxonomy" id="942150"/>
    <lineage>
        <taxon>Bacteria</taxon>
        <taxon>Bacillati</taxon>
        <taxon>Bacillota</taxon>
        <taxon>Bacilli</taxon>
        <taxon>Lactobacillales</taxon>
        <taxon>Lactobacillaceae</taxon>
        <taxon>Lactiplantibacillus</taxon>
    </lineage>
</organism>
<evidence type="ECO:0008006" key="5">
    <source>
        <dbReference type="Google" id="ProtNLM"/>
    </source>
</evidence>
<proteinExistence type="predicted"/>
<comment type="caution">
    <text evidence="3">The sequence shown here is derived from an EMBL/GenBank/DDBJ whole genome shotgun (WGS) entry which is preliminary data.</text>
</comment>
<sequence>MKSVKSVSLGLLLVMMGTVLVGCSSGEITTTTDESASSQVERSTSESEEDEASSSSADDKVTSSSEDEAETSSSADEKATSASEDETETSSSATSDSSENQVTDKSSSTKPSTSVTTASSSSVTPAPHRAPSHPQGNSSQARPHVIPDSKVSTVGDPRIWGNPRTKLYYTPAQNYRGFRPRHAVPFDNEAAAKAAGYTQSPRRPR</sequence>
<evidence type="ECO:0000256" key="2">
    <source>
        <dbReference type="SAM" id="SignalP"/>
    </source>
</evidence>
<accession>A0A0R2M3P9</accession>
<reference evidence="3 4" key="1">
    <citation type="journal article" date="2015" name="Genome Announc.">
        <title>Expanding the biotechnology potential of lactobacilli through comparative genomics of 213 strains and associated genera.</title>
        <authorList>
            <person name="Sun Z."/>
            <person name="Harris H.M."/>
            <person name="McCann A."/>
            <person name="Guo C."/>
            <person name="Argimon S."/>
            <person name="Zhang W."/>
            <person name="Yang X."/>
            <person name="Jeffery I.B."/>
            <person name="Cooney J.C."/>
            <person name="Kagawa T.F."/>
            <person name="Liu W."/>
            <person name="Song Y."/>
            <person name="Salvetti E."/>
            <person name="Wrobel A."/>
            <person name="Rasinkangas P."/>
            <person name="Parkhill J."/>
            <person name="Rea M.C."/>
            <person name="O'Sullivan O."/>
            <person name="Ritari J."/>
            <person name="Douillard F.P."/>
            <person name="Paul Ross R."/>
            <person name="Yang R."/>
            <person name="Briner A.E."/>
            <person name="Felis G.E."/>
            <person name="de Vos W.M."/>
            <person name="Barrangou R."/>
            <person name="Klaenhammer T.R."/>
            <person name="Caufield P.W."/>
            <person name="Cui Y."/>
            <person name="Zhang H."/>
            <person name="O'Toole P.W."/>
        </authorList>
    </citation>
    <scope>NUCLEOTIDE SEQUENCE [LARGE SCALE GENOMIC DNA]</scope>
    <source>
        <strain evidence="3 4">LMG 26013</strain>
    </source>
</reference>